<evidence type="ECO:0000313" key="1">
    <source>
        <dbReference type="EMBL" id="GKX30195.1"/>
    </source>
</evidence>
<organism evidence="1 2">
    <name type="scientific">Vallitalea longa</name>
    <dbReference type="NCBI Taxonomy" id="2936439"/>
    <lineage>
        <taxon>Bacteria</taxon>
        <taxon>Bacillati</taxon>
        <taxon>Bacillota</taxon>
        <taxon>Clostridia</taxon>
        <taxon>Lachnospirales</taxon>
        <taxon>Vallitaleaceae</taxon>
        <taxon>Vallitalea</taxon>
    </lineage>
</organism>
<dbReference type="AlphaFoldDB" id="A0A9W6DF47"/>
<name>A0A9W6DF47_9FIRM</name>
<dbReference type="PROSITE" id="PS51257">
    <property type="entry name" value="PROKAR_LIPOPROTEIN"/>
    <property type="match status" value="1"/>
</dbReference>
<reference evidence="1" key="1">
    <citation type="submission" date="2022-06" db="EMBL/GenBank/DDBJ databases">
        <title>Vallitalea longa sp. nov., an anaerobic bacterium isolated from marine sediment.</title>
        <authorList>
            <person name="Hirano S."/>
            <person name="Terahara T."/>
            <person name="Mori K."/>
            <person name="Hamada M."/>
            <person name="Matsumoto R."/>
            <person name="Kobayashi T."/>
        </authorList>
    </citation>
    <scope>NUCLEOTIDE SEQUENCE</scope>
    <source>
        <strain evidence="1">SH18-1</strain>
    </source>
</reference>
<proteinExistence type="predicted"/>
<evidence type="ECO:0008006" key="3">
    <source>
        <dbReference type="Google" id="ProtNLM"/>
    </source>
</evidence>
<dbReference type="Proteomes" id="UP001144256">
    <property type="component" value="Unassembled WGS sequence"/>
</dbReference>
<keyword evidence="2" id="KW-1185">Reference proteome</keyword>
<dbReference type="RefSeq" id="WP_281816170.1">
    <property type="nucleotide sequence ID" value="NZ_BRLB01000008.1"/>
</dbReference>
<protein>
    <recommendedName>
        <fullName evidence="3">Lipoprotein</fullName>
    </recommendedName>
</protein>
<comment type="caution">
    <text evidence="1">The sequence shown here is derived from an EMBL/GenBank/DDBJ whole genome shotgun (WGS) entry which is preliminary data.</text>
</comment>
<gene>
    <name evidence="1" type="ORF">SH1V18_26750</name>
</gene>
<dbReference type="EMBL" id="BRLB01000008">
    <property type="protein sequence ID" value="GKX30195.1"/>
    <property type="molecule type" value="Genomic_DNA"/>
</dbReference>
<accession>A0A9W6DF47</accession>
<sequence length="417" mass="48704">MKLKTIYIVLIVSIFLVSCSKNYVSKETKSTNENEKTNIVLEQETNKKEVIENNNLNSSEDHNNKEDSITKVTKNTLSKEYIVVHDRIGIYYDGRNFNKFYNSDNISNDVLNEFNGEFIGFDSKRNSMSITNEVREHPIYTFGNAYPIDENGHDLYDICLSVKCDWDLQPYSIEELEQVEKYLDIIENKLIENNFTNTPPILKDILKCDLDNNGVDEIILHATNFSLEKENDNDYTVSSLPDNGLVLYNLIYIISDNNVSPVYEMFMPIDKEIFSLTDPTDIKNYLTQKSSNYRLGDIYNYFIEDYYLNPMYEYKINDKICYIKLKDIYGDNVIMDLKALDIMDFYIDSTNLYHLQGLSIFNLLDINNDGIMEIVLTGKQTALEPQYQYFDAYRFVQFNKGKINIILDIQEDYISPL</sequence>
<evidence type="ECO:0000313" key="2">
    <source>
        <dbReference type="Proteomes" id="UP001144256"/>
    </source>
</evidence>